<evidence type="ECO:0000256" key="1">
    <source>
        <dbReference type="SAM" id="MobiDB-lite"/>
    </source>
</evidence>
<comment type="caution">
    <text evidence="2">The sequence shown here is derived from an EMBL/GenBank/DDBJ whole genome shotgun (WGS) entry which is preliminary data.</text>
</comment>
<name>A0A2N5VHL9_9BASI</name>
<dbReference type="AlphaFoldDB" id="A0A2N5VHL9"/>
<dbReference type="Proteomes" id="UP000235392">
    <property type="component" value="Unassembled WGS sequence"/>
</dbReference>
<reference evidence="2 3" key="1">
    <citation type="submission" date="2017-11" db="EMBL/GenBank/DDBJ databases">
        <title>De novo assembly and phasing of dikaryotic genomes from two isolates of Puccinia coronata f. sp. avenae, the causal agent of oat crown rust.</title>
        <authorList>
            <person name="Miller M.E."/>
            <person name="Zhang Y."/>
            <person name="Omidvar V."/>
            <person name="Sperschneider J."/>
            <person name="Schwessinger B."/>
            <person name="Raley C."/>
            <person name="Palmer J.M."/>
            <person name="Garnica D."/>
            <person name="Upadhyaya N."/>
            <person name="Rathjen J."/>
            <person name="Taylor J.M."/>
            <person name="Park R.F."/>
            <person name="Dodds P.N."/>
            <person name="Hirsch C.D."/>
            <person name="Kianian S.F."/>
            <person name="Figueroa M."/>
        </authorList>
    </citation>
    <scope>NUCLEOTIDE SEQUENCE [LARGE SCALE GENOMIC DNA]</scope>
    <source>
        <strain evidence="2">12SD80</strain>
    </source>
</reference>
<dbReference type="EMBL" id="PGCI01000016">
    <property type="protein sequence ID" value="PLW49472.1"/>
    <property type="molecule type" value="Genomic_DNA"/>
</dbReference>
<gene>
    <name evidence="2" type="ORF">PCASD_01962</name>
</gene>
<accession>A0A2N5VHL9</accession>
<feature type="region of interest" description="Disordered" evidence="1">
    <location>
        <begin position="171"/>
        <end position="202"/>
    </location>
</feature>
<evidence type="ECO:0000313" key="2">
    <source>
        <dbReference type="EMBL" id="PLW49472.1"/>
    </source>
</evidence>
<proteinExistence type="predicted"/>
<protein>
    <submittedName>
        <fullName evidence="2">Uncharacterized protein</fullName>
    </submittedName>
</protein>
<organism evidence="2 3">
    <name type="scientific">Puccinia coronata f. sp. avenae</name>
    <dbReference type="NCBI Taxonomy" id="200324"/>
    <lineage>
        <taxon>Eukaryota</taxon>
        <taxon>Fungi</taxon>
        <taxon>Dikarya</taxon>
        <taxon>Basidiomycota</taxon>
        <taxon>Pucciniomycotina</taxon>
        <taxon>Pucciniomycetes</taxon>
        <taxon>Pucciniales</taxon>
        <taxon>Pucciniaceae</taxon>
        <taxon>Puccinia</taxon>
    </lineage>
</organism>
<evidence type="ECO:0000313" key="3">
    <source>
        <dbReference type="Proteomes" id="UP000235392"/>
    </source>
</evidence>
<sequence>MFLTSFAAGTFQINTWNAGTGPGPSIRYSWSAPETLPLSRPSRITFVIGDWHSPMLHVERGEVNKHIYTTGRFSRNCPHPPDAFQEKALGGHLLRVVRTHWSSGAREDTLEAALGPLCPEDSTANRHLDGFVLPPHIPSGHLTTKRPCGHAGKSSSSPQCTVLARGFDSPARPSLVGRSGQRTKSFPLSCRPPKASARRSPECPADANQNWWGAPPRLSDACVSANAVNNGRFPLVYHEDPGDPLYRALVASNIQDESFIAKPEIPLPRTRPSVERLITKKGVSGVLYHVVDSDSSQPGWLEKTIGPKLQHKITAGEIKIWAAKAPSYSHLVS</sequence>